<proteinExistence type="predicted"/>
<reference evidence="1" key="1">
    <citation type="journal article" date="2021" name="Proc. Natl. Acad. Sci. U.S.A.">
        <title>A Catalog of Tens of Thousands of Viruses from Human Metagenomes Reveals Hidden Associations with Chronic Diseases.</title>
        <authorList>
            <person name="Tisza M.J."/>
            <person name="Buck C.B."/>
        </authorList>
    </citation>
    <scope>NUCLEOTIDE SEQUENCE</scope>
    <source>
        <strain evidence="1">CtTBR23</strain>
    </source>
</reference>
<evidence type="ECO:0000313" key="1">
    <source>
        <dbReference type="EMBL" id="DAE00121.1"/>
    </source>
</evidence>
<accession>A0A8S5P108</accession>
<sequence length="262" mass="27972">MADYQLSYTGDQVNTAIGQIVNKNITGTLTVETLALTNPLAITQGGTGKDNRADAFSNLADYGSIDAVASNDIPEVWGNKGSGVHFFQQSSGTGGGGGGGSIESVYSSSTIYNWVTYRYDTGHLSPDAVAQLRITAAGQCYTRFGRTRQSNWSTPWTQLLTTSNGIQIVKLWENASPTSAFANQTLTLDFSSYDLMVILFNLDSNSRSVSPAIVPIGHPGASAFQNSVRTFLVHTNDIQFDSVSPSSAVMIPYVIYGVKGVI</sequence>
<name>A0A8S5P108_9CAUD</name>
<organism evidence="1">
    <name type="scientific">Siphoviridae sp. ctTBR23</name>
    <dbReference type="NCBI Taxonomy" id="2825515"/>
    <lineage>
        <taxon>Viruses</taxon>
        <taxon>Duplodnaviria</taxon>
        <taxon>Heunggongvirae</taxon>
        <taxon>Uroviricota</taxon>
        <taxon>Caudoviricetes</taxon>
    </lineage>
</organism>
<dbReference type="EMBL" id="BK015299">
    <property type="protein sequence ID" value="DAE00121.1"/>
    <property type="molecule type" value="Genomic_DNA"/>
</dbReference>
<protein>
    <submittedName>
        <fullName evidence="1">Uncharacterized protein</fullName>
    </submittedName>
</protein>